<protein>
    <recommendedName>
        <fullName evidence="1">FlgO domain-containing protein</fullName>
    </recommendedName>
</protein>
<proteinExistence type="predicted"/>
<evidence type="ECO:0000313" key="2">
    <source>
        <dbReference type="EMBL" id="NRQ42352.1"/>
    </source>
</evidence>
<accession>A0A7Y5APZ0</accession>
<dbReference type="PROSITE" id="PS51257">
    <property type="entry name" value="PROKAR_LIPOPROTEIN"/>
    <property type="match status" value="1"/>
</dbReference>
<name>A0A7Y5APZ0_9GAMM</name>
<keyword evidence="3" id="KW-1185">Reference proteome</keyword>
<dbReference type="AlphaFoldDB" id="A0A7Y5APZ0"/>
<dbReference type="EMBL" id="JABSOD010000005">
    <property type="protein sequence ID" value="NRQ42352.1"/>
    <property type="molecule type" value="Genomic_DNA"/>
</dbReference>
<dbReference type="InterPro" id="IPR014549">
    <property type="entry name" value="FlgO"/>
</dbReference>
<dbReference type="Proteomes" id="UP000523161">
    <property type="component" value="Unassembled WGS sequence"/>
</dbReference>
<reference evidence="2 3" key="1">
    <citation type="submission" date="2020-06" db="EMBL/GenBank/DDBJ databases">
        <title>Rheinheimera sp. nov., a marine bacterium isolated from coastal.</title>
        <authorList>
            <person name="Yu Q."/>
            <person name="Qi Y."/>
            <person name="Pu J."/>
        </authorList>
    </citation>
    <scope>NUCLEOTIDE SEQUENCE [LARGE SCALE GENOMIC DNA]</scope>
    <source>
        <strain evidence="2 3">YQF-2</strain>
    </source>
</reference>
<feature type="domain" description="FlgO" evidence="1">
    <location>
        <begin position="66"/>
        <end position="193"/>
    </location>
</feature>
<dbReference type="Pfam" id="PF17680">
    <property type="entry name" value="FlgO"/>
    <property type="match status" value="1"/>
</dbReference>
<evidence type="ECO:0000313" key="3">
    <source>
        <dbReference type="Proteomes" id="UP000523161"/>
    </source>
</evidence>
<evidence type="ECO:0000259" key="1">
    <source>
        <dbReference type="Pfam" id="PF17680"/>
    </source>
</evidence>
<dbReference type="RefSeq" id="WP_173500588.1">
    <property type="nucleotide sequence ID" value="NZ_JABSOD010000005.1"/>
</dbReference>
<sequence>MKQILPVLSILLLAACARNTTEQAVVMAQPERDQRLAGVSHFQRTAADTSSHALPLLTANEYSRVLVHELMSNHRAAEETGMVGVTDFAYVDTALDQGSVLSNHLSEAIMYDLHKFGVAVLDYKVTDYIRVTPGGDFALSRDFTELNAEQPIRFVVTGTMTAHKQGVLINARLIRIDNKQVISAARTFMPEQVVRAILSQRGEDRLKLKQG</sequence>
<dbReference type="InterPro" id="IPR041215">
    <property type="entry name" value="FlgO_dom"/>
</dbReference>
<dbReference type="PIRSF" id="PIRSF028688">
    <property type="entry name" value="UCP_imp_028688"/>
    <property type="match status" value="1"/>
</dbReference>
<organism evidence="2 3">
    <name type="scientific">Rheinheimera lutimaris</name>
    <dbReference type="NCBI Taxonomy" id="2740584"/>
    <lineage>
        <taxon>Bacteria</taxon>
        <taxon>Pseudomonadati</taxon>
        <taxon>Pseudomonadota</taxon>
        <taxon>Gammaproteobacteria</taxon>
        <taxon>Chromatiales</taxon>
        <taxon>Chromatiaceae</taxon>
        <taxon>Rheinheimera</taxon>
    </lineage>
</organism>
<gene>
    <name evidence="2" type="ORF">HRH59_07180</name>
</gene>
<comment type="caution">
    <text evidence="2">The sequence shown here is derived from an EMBL/GenBank/DDBJ whole genome shotgun (WGS) entry which is preliminary data.</text>
</comment>